<dbReference type="eggNOG" id="ENOG50330U8">
    <property type="taxonomic scope" value="Bacteria"/>
</dbReference>
<dbReference type="Gene3D" id="3.90.75.20">
    <property type="match status" value="1"/>
</dbReference>
<evidence type="ECO:0000259" key="1">
    <source>
        <dbReference type="Pfam" id="PF13392"/>
    </source>
</evidence>
<reference evidence="4" key="2">
    <citation type="journal article" date="2011" name="J. Bacteriol.">
        <title>Genome sequences of eight morphologically diverse alphaproteobacteria.</title>
        <authorList>
            <consortium name="US DOE Joint Genome Institute"/>
            <person name="Brown P.J."/>
            <person name="Kysela D.T."/>
            <person name="Buechlein A."/>
            <person name="Hemmerich C."/>
            <person name="Brun Y.V."/>
        </authorList>
    </citation>
    <scope>NUCLEOTIDE SEQUENCE [LARGE SCALE GENOMIC DNA]</scope>
    <source>
        <strain evidence="4">ATCC 51888 / DSM 1869 / NCIB 11706 / TK 0415</strain>
    </source>
</reference>
<protein>
    <submittedName>
        <fullName evidence="2">Pathogenesis-related transcriptional factor and ERF protein</fullName>
    </submittedName>
</protein>
<dbReference type="Pfam" id="PF13392">
    <property type="entry name" value="HNH_3"/>
    <property type="match status" value="1"/>
</dbReference>
<dbReference type="EMBL" id="CP002083">
    <property type="protein sequence ID" value="ADJ21936.1"/>
    <property type="molecule type" value="Genomic_DNA"/>
</dbReference>
<name>D8JQ15_HYPDA</name>
<dbReference type="STRING" id="582899.Hden_0109"/>
<sequence length="169" mass="19303">MSEKFCAVTAEQLREVLHYNPDSGVFVWKVRVARPVRIGMIAGSQQSCGYRNIKVGGHMYLAHRLAWLYMTGKWPNALLDHINGIRDDNRFANLREATQTQNQCNSRKRRNNTSGLKGVSFFARRSCWRAQIRVHGRSIGLGYFDTPEQAHAAYIAGSQKYHGEFARTE</sequence>
<evidence type="ECO:0000313" key="3">
    <source>
        <dbReference type="EMBL" id="ADJ23341.1"/>
    </source>
</evidence>
<dbReference type="SUPFAM" id="SSF54060">
    <property type="entry name" value="His-Me finger endonucleases"/>
    <property type="match status" value="1"/>
</dbReference>
<organism evidence="2 4">
    <name type="scientific">Hyphomicrobium denitrificans (strain ATCC 51888 / DSM 1869 / NCIMB 11706 / TK 0415)</name>
    <dbReference type="NCBI Taxonomy" id="582899"/>
    <lineage>
        <taxon>Bacteria</taxon>
        <taxon>Pseudomonadati</taxon>
        <taxon>Pseudomonadota</taxon>
        <taxon>Alphaproteobacteria</taxon>
        <taxon>Hyphomicrobiales</taxon>
        <taxon>Hyphomicrobiaceae</taxon>
        <taxon>Hyphomicrobium</taxon>
    </lineage>
</organism>
<dbReference type="KEGG" id="hdn:Hden_0109"/>
<proteinExistence type="predicted"/>
<dbReference type="InterPro" id="IPR016177">
    <property type="entry name" value="DNA-bd_dom_sf"/>
</dbReference>
<dbReference type="EMBL" id="CP002083">
    <property type="protein sequence ID" value="ADJ23341.1"/>
    <property type="molecule type" value="Genomic_DNA"/>
</dbReference>
<dbReference type="InterPro" id="IPR044925">
    <property type="entry name" value="His-Me_finger_sf"/>
</dbReference>
<dbReference type="Gene3D" id="3.30.730.10">
    <property type="entry name" value="AP2/ERF domain"/>
    <property type="match status" value="1"/>
</dbReference>
<evidence type="ECO:0000313" key="4">
    <source>
        <dbReference type="Proteomes" id="UP000002033"/>
    </source>
</evidence>
<dbReference type="GO" id="GO:0003677">
    <property type="term" value="F:DNA binding"/>
    <property type="evidence" value="ECO:0007669"/>
    <property type="project" value="InterPro"/>
</dbReference>
<keyword evidence="4" id="KW-1185">Reference proteome</keyword>
<dbReference type="KEGG" id="hdn:Hden_1529"/>
<gene>
    <name evidence="2" type="ordered locus">Hden_0109</name>
    <name evidence="3" type="ordered locus">Hden_1529</name>
</gene>
<reference evidence="2" key="1">
    <citation type="submission" date="2010-06" db="EMBL/GenBank/DDBJ databases">
        <title>Complete sequence of Hyphomicrobium denitrificans ATCC 51888.</title>
        <authorList>
            <consortium name="US DOE Joint Genome Institute"/>
            <person name="Lucas S."/>
            <person name="Copeland A."/>
            <person name="Lapidus A."/>
            <person name="Cheng J.-F."/>
            <person name="Bruce D."/>
            <person name="Goodwin L."/>
            <person name="Pitluck S."/>
            <person name="Held B."/>
            <person name="Detter J.C."/>
            <person name="Han C."/>
            <person name="Tapia R."/>
            <person name="Land M."/>
            <person name="Hauser L."/>
            <person name="Kyrpides N."/>
            <person name="Ivanova N."/>
            <person name="Brown P.J.B."/>
            <person name="Brun Y.V."/>
            <person name="Woyke T."/>
        </authorList>
    </citation>
    <scope>NUCLEOTIDE SEQUENCE</scope>
    <source>
        <strain evidence="2">ATCC 51888</strain>
    </source>
</reference>
<dbReference type="InterPro" id="IPR036955">
    <property type="entry name" value="AP2/ERF_dom_sf"/>
</dbReference>
<dbReference type="GO" id="GO:0003700">
    <property type="term" value="F:DNA-binding transcription factor activity"/>
    <property type="evidence" value="ECO:0007669"/>
    <property type="project" value="InterPro"/>
</dbReference>
<dbReference type="AlphaFoldDB" id="D8JQ15"/>
<dbReference type="InterPro" id="IPR003615">
    <property type="entry name" value="HNH_nuc"/>
</dbReference>
<evidence type="ECO:0000313" key="2">
    <source>
        <dbReference type="EMBL" id="ADJ21936.1"/>
    </source>
</evidence>
<accession>D8JQ15</accession>
<dbReference type="RefSeq" id="WP_013214155.1">
    <property type="nucleotide sequence ID" value="NC_014313.1"/>
</dbReference>
<dbReference type="Proteomes" id="UP000002033">
    <property type="component" value="Chromosome"/>
</dbReference>
<dbReference type="SUPFAM" id="SSF54171">
    <property type="entry name" value="DNA-binding domain"/>
    <property type="match status" value="1"/>
</dbReference>
<dbReference type="HOGENOM" id="CLU_095318_1_1_5"/>
<feature type="domain" description="HNH nuclease" evidence="1">
    <location>
        <begin position="60"/>
        <end position="103"/>
    </location>
</feature>